<dbReference type="AlphaFoldDB" id="A0A4P7NTG5"/>
<name>A0A4P7NTG5_PYROR</name>
<dbReference type="EMBL" id="CP034210">
    <property type="protein sequence ID" value="QBZ65662.1"/>
    <property type="molecule type" value="Genomic_DNA"/>
</dbReference>
<gene>
    <name evidence="1" type="ORF">PoMZ_12625</name>
</gene>
<dbReference type="Proteomes" id="UP000294847">
    <property type="component" value="Chromosome 7"/>
</dbReference>
<organism evidence="1 2">
    <name type="scientific">Pyricularia oryzae</name>
    <name type="common">Rice blast fungus</name>
    <name type="synonym">Magnaporthe oryzae</name>
    <dbReference type="NCBI Taxonomy" id="318829"/>
    <lineage>
        <taxon>Eukaryota</taxon>
        <taxon>Fungi</taxon>
        <taxon>Dikarya</taxon>
        <taxon>Ascomycota</taxon>
        <taxon>Pezizomycotina</taxon>
        <taxon>Sordariomycetes</taxon>
        <taxon>Sordariomycetidae</taxon>
        <taxon>Magnaporthales</taxon>
        <taxon>Pyriculariaceae</taxon>
        <taxon>Pyricularia</taxon>
    </lineage>
</organism>
<evidence type="ECO:0000313" key="1">
    <source>
        <dbReference type="EMBL" id="QBZ65662.1"/>
    </source>
</evidence>
<protein>
    <submittedName>
        <fullName evidence="1">Uncharacterized protein</fullName>
    </submittedName>
</protein>
<reference evidence="1 2" key="1">
    <citation type="journal article" date="2019" name="Mol. Biol. Evol.">
        <title>Blast fungal genomes show frequent chromosomal changes, gene gains and losses, and effector gene turnover.</title>
        <authorList>
            <person name="Gomez Luciano L.B."/>
            <person name="Jason Tsai I."/>
            <person name="Chuma I."/>
            <person name="Tosa Y."/>
            <person name="Chen Y.H."/>
            <person name="Li J.Y."/>
            <person name="Li M.Y."/>
            <person name="Jade Lu M.Y."/>
            <person name="Nakayashiki H."/>
            <person name="Li W.H."/>
        </authorList>
    </citation>
    <scope>NUCLEOTIDE SEQUENCE [LARGE SCALE GENOMIC DNA]</scope>
    <source>
        <strain evidence="1">MZ5-1-6</strain>
    </source>
</reference>
<proteinExistence type="predicted"/>
<sequence>MVGCMLTLSPLESLQRSPLAPPYTTNLGQAGCYSQARNGFQHRSRCAWRRDLVNLTGQFPTS</sequence>
<evidence type="ECO:0000313" key="2">
    <source>
        <dbReference type="Proteomes" id="UP000294847"/>
    </source>
</evidence>
<accession>A0A4P7NTG5</accession>